<keyword evidence="1" id="KW-0539">Nucleus</keyword>
<name>A0AA39S4D0_ACESA</name>
<comment type="caution">
    <text evidence="3">The sequence shown here is derived from an EMBL/GenBank/DDBJ whole genome shotgun (WGS) entry which is preliminary data.</text>
</comment>
<accession>A0AA39S4D0</accession>
<evidence type="ECO:0000313" key="3">
    <source>
        <dbReference type="EMBL" id="KAK0581819.1"/>
    </source>
</evidence>
<dbReference type="Pfam" id="PF10551">
    <property type="entry name" value="MULE"/>
    <property type="match status" value="1"/>
</dbReference>
<comment type="similarity">
    <text evidence="1">Belongs to the FHY3/FAR1 family.</text>
</comment>
<keyword evidence="1" id="KW-0479">Metal-binding</keyword>
<dbReference type="GO" id="GO:0008270">
    <property type="term" value="F:zinc ion binding"/>
    <property type="evidence" value="ECO:0007669"/>
    <property type="project" value="UniProtKB-UniRule"/>
</dbReference>
<evidence type="ECO:0000313" key="4">
    <source>
        <dbReference type="Proteomes" id="UP001168877"/>
    </source>
</evidence>
<sequence length="291" mass="33585">MPFAPFVSVNHHGQSILLGAGFISNEDTDTFAWLFQTWLQCIDGIAPKAIITDQDKAMKNAIAIVFPTTRHRFCIWHVLKKVPEKLGSYDSYKTEMKSALMKSVYDSQSVEEFEISWDQLITTYNLHKNAWLQSLYAKHEHWVPAFLKDYFWVGMSTTQRSESMNAFFDGYVHVKTNPKEFVNQFDNALKKKFENGNVANFHPFSVTTPCISRSPIDKRFQELYTNSKFKEVQQQVTGMIDMNPKLHKSDGAVKTYLVKDEVHLEEFTKLVTYSVDFSEEDSSAECSYGLF</sequence>
<dbReference type="AlphaFoldDB" id="A0AA39S4D0"/>
<dbReference type="PANTHER" id="PTHR31669:SF283">
    <property type="entry name" value="PROTEIN FAR1-RELATED SEQUENCE"/>
    <property type="match status" value="1"/>
</dbReference>
<keyword evidence="4" id="KW-1185">Reference proteome</keyword>
<dbReference type="InterPro" id="IPR018289">
    <property type="entry name" value="MULE_transposase_dom"/>
</dbReference>
<comment type="subcellular location">
    <subcellularLocation>
        <location evidence="1">Nucleus</location>
    </subcellularLocation>
</comment>
<dbReference type="EMBL" id="JAUESC010000384">
    <property type="protein sequence ID" value="KAK0581819.1"/>
    <property type="molecule type" value="Genomic_DNA"/>
</dbReference>
<evidence type="ECO:0000259" key="2">
    <source>
        <dbReference type="Pfam" id="PF10551"/>
    </source>
</evidence>
<dbReference type="PANTHER" id="PTHR31669">
    <property type="entry name" value="PROTEIN FAR1-RELATED SEQUENCE 10-RELATED"/>
    <property type="match status" value="1"/>
</dbReference>
<protein>
    <recommendedName>
        <fullName evidence="1">Protein FAR1-RELATED SEQUENCE</fullName>
    </recommendedName>
</protein>
<feature type="domain" description="MULE transposase" evidence="2">
    <location>
        <begin position="1"/>
        <end position="81"/>
    </location>
</feature>
<organism evidence="3 4">
    <name type="scientific">Acer saccharum</name>
    <name type="common">Sugar maple</name>
    <dbReference type="NCBI Taxonomy" id="4024"/>
    <lineage>
        <taxon>Eukaryota</taxon>
        <taxon>Viridiplantae</taxon>
        <taxon>Streptophyta</taxon>
        <taxon>Embryophyta</taxon>
        <taxon>Tracheophyta</taxon>
        <taxon>Spermatophyta</taxon>
        <taxon>Magnoliopsida</taxon>
        <taxon>eudicotyledons</taxon>
        <taxon>Gunneridae</taxon>
        <taxon>Pentapetalae</taxon>
        <taxon>rosids</taxon>
        <taxon>malvids</taxon>
        <taxon>Sapindales</taxon>
        <taxon>Sapindaceae</taxon>
        <taxon>Hippocastanoideae</taxon>
        <taxon>Acereae</taxon>
        <taxon>Acer</taxon>
    </lineage>
</organism>
<dbReference type="GO" id="GO:0006355">
    <property type="term" value="P:regulation of DNA-templated transcription"/>
    <property type="evidence" value="ECO:0007669"/>
    <property type="project" value="UniProtKB-UniRule"/>
</dbReference>
<keyword evidence="1" id="KW-0863">Zinc-finger</keyword>
<proteinExistence type="inferred from homology"/>
<comment type="function">
    <text evidence="1">Putative transcription activator involved in regulating light control of development.</text>
</comment>
<keyword evidence="1" id="KW-0862">Zinc</keyword>
<gene>
    <name evidence="3" type="ORF">LWI29_018359</name>
</gene>
<reference evidence="3" key="1">
    <citation type="journal article" date="2022" name="Plant J.">
        <title>Strategies of tolerance reflected in two North American maple genomes.</title>
        <authorList>
            <person name="McEvoy S.L."/>
            <person name="Sezen U.U."/>
            <person name="Trouern-Trend A."/>
            <person name="McMahon S.M."/>
            <person name="Schaberg P.G."/>
            <person name="Yang J."/>
            <person name="Wegrzyn J.L."/>
            <person name="Swenson N.G."/>
        </authorList>
    </citation>
    <scope>NUCLEOTIDE SEQUENCE</scope>
    <source>
        <strain evidence="3">NS2018</strain>
    </source>
</reference>
<reference evidence="3" key="2">
    <citation type="submission" date="2023-06" db="EMBL/GenBank/DDBJ databases">
        <authorList>
            <person name="Swenson N.G."/>
            <person name="Wegrzyn J.L."/>
            <person name="Mcevoy S.L."/>
        </authorList>
    </citation>
    <scope>NUCLEOTIDE SEQUENCE</scope>
    <source>
        <strain evidence="3">NS2018</strain>
        <tissue evidence="3">Leaf</tissue>
    </source>
</reference>
<dbReference type="Proteomes" id="UP001168877">
    <property type="component" value="Unassembled WGS sequence"/>
</dbReference>
<dbReference type="InterPro" id="IPR031052">
    <property type="entry name" value="FHY3/FAR1"/>
</dbReference>
<dbReference type="GO" id="GO:0005634">
    <property type="term" value="C:nucleus"/>
    <property type="evidence" value="ECO:0007669"/>
    <property type="project" value="UniProtKB-SubCell"/>
</dbReference>
<evidence type="ECO:0000256" key="1">
    <source>
        <dbReference type="RuleBase" id="RU367018"/>
    </source>
</evidence>